<accession>A0ABV8QEG8</accession>
<dbReference type="Pfam" id="PF13624">
    <property type="entry name" value="SurA_N_3"/>
    <property type="match status" value="1"/>
</dbReference>
<organism evidence="14 15">
    <name type="scientific">Marinobacter lacisalsi</name>
    <dbReference type="NCBI Taxonomy" id="475979"/>
    <lineage>
        <taxon>Bacteria</taxon>
        <taxon>Pseudomonadati</taxon>
        <taxon>Pseudomonadota</taxon>
        <taxon>Gammaproteobacteria</taxon>
        <taxon>Pseudomonadales</taxon>
        <taxon>Marinobacteraceae</taxon>
        <taxon>Marinobacter</taxon>
    </lineage>
</organism>
<evidence type="ECO:0000259" key="13">
    <source>
        <dbReference type="PROSITE" id="PS50198"/>
    </source>
</evidence>
<sequence length="615" mass="68617">MLQDIRDNAQGTIAKIIIAVLIVSLSIWGMDAIVGGFRGEPEVATVNGEDITEREYLRMVQIATQDRLRQMERPDPTLLDEDQIRKDVLESMIQAEVLAQDAGAQGLALNNASVDQLIVGMSQFQVNGEFSQQRFTSFVSNLGMTPTEFRELLKRDYISNQIRTAVVRGGIAPAESARRLLAIQGQSRDFSLMRLNGDSVADQVEVTEEDVAQWYDENQSQFMQPESVDVEYLVLSLDDVQDRIEISEEEVRQRYDQMADQLTQEERRSAHILVEDGDNAQERIETIQQRLEEGADFAELAREFSDDPLSAEQGGDLGYLMEGDLGGAYDEALFSLDEGDVAGPVESEFGTHFIKLLDIRKGDAPSFEEQAPDIRAQLARRQAGDEFSRQRTELADLAFSSEDLEYPAEQFDLELQTRSGVTRDNNRAPFDHAGLIRQLFSGDVLEDGFNTELIDVSQTSAVVARVTEHQPEKPRPLAEVADQIRDRLERERTLELLGQRAEELLSQLRNGEIAPQGEGWTEYDDVVRAQADLAGPVVAEAFSLPAPGEGEFRFGAAEDGTDLVVIALSGVTDGEIEEGSEDVKNMSLFLAQLNGQQEYQAYVRTLRDQAEVERP</sequence>
<keyword evidence="2" id="KW-1003">Cell membrane</keyword>
<evidence type="ECO:0000256" key="2">
    <source>
        <dbReference type="ARBA" id="ARBA00022475"/>
    </source>
</evidence>
<dbReference type="InterPro" id="IPR000297">
    <property type="entry name" value="PPIase_PpiC"/>
</dbReference>
<evidence type="ECO:0000256" key="7">
    <source>
        <dbReference type="ARBA" id="ARBA00023186"/>
    </source>
</evidence>
<name>A0ABV8QEG8_9GAMM</name>
<dbReference type="Gene3D" id="3.10.50.40">
    <property type="match status" value="1"/>
</dbReference>
<gene>
    <name evidence="14" type="ORF">ACFOZ5_06550</name>
</gene>
<keyword evidence="11" id="KW-0413">Isomerase</keyword>
<feature type="transmembrane region" description="Helical" evidence="12">
    <location>
        <begin position="12"/>
        <end position="30"/>
    </location>
</feature>
<protein>
    <recommendedName>
        <fullName evidence="9">Periplasmic chaperone PpiD</fullName>
    </recommendedName>
    <alternativeName>
        <fullName evidence="10">Periplasmic folding chaperone</fullName>
    </alternativeName>
</protein>
<dbReference type="EMBL" id="JBHSDI010000010">
    <property type="protein sequence ID" value="MFC4258690.1"/>
    <property type="molecule type" value="Genomic_DNA"/>
</dbReference>
<keyword evidence="5 12" id="KW-1133">Transmembrane helix</keyword>
<evidence type="ECO:0000256" key="12">
    <source>
        <dbReference type="SAM" id="Phobius"/>
    </source>
</evidence>
<evidence type="ECO:0000313" key="14">
    <source>
        <dbReference type="EMBL" id="MFC4258690.1"/>
    </source>
</evidence>
<comment type="subcellular location">
    <subcellularLocation>
        <location evidence="1">Cell inner membrane</location>
        <topology evidence="1">Single-pass type II membrane protein</topology>
        <orientation evidence="1">Periplasmic side</orientation>
    </subcellularLocation>
</comment>
<comment type="similarity">
    <text evidence="8">Belongs to the PpiD chaperone family.</text>
</comment>
<dbReference type="Gene3D" id="1.10.4030.10">
    <property type="entry name" value="Porin chaperone SurA, peptide-binding domain"/>
    <property type="match status" value="1"/>
</dbReference>
<keyword evidence="11" id="KW-0697">Rotamase</keyword>
<dbReference type="Pfam" id="PF13616">
    <property type="entry name" value="Rotamase_3"/>
    <property type="match status" value="1"/>
</dbReference>
<evidence type="ECO:0000256" key="8">
    <source>
        <dbReference type="ARBA" id="ARBA00038408"/>
    </source>
</evidence>
<dbReference type="InterPro" id="IPR052029">
    <property type="entry name" value="PpiD_chaperone"/>
</dbReference>
<evidence type="ECO:0000256" key="6">
    <source>
        <dbReference type="ARBA" id="ARBA00023136"/>
    </source>
</evidence>
<dbReference type="PANTHER" id="PTHR47529">
    <property type="entry name" value="PEPTIDYL-PROLYL CIS-TRANS ISOMERASE D"/>
    <property type="match status" value="1"/>
</dbReference>
<keyword evidence="3" id="KW-0997">Cell inner membrane</keyword>
<evidence type="ECO:0000256" key="5">
    <source>
        <dbReference type="ARBA" id="ARBA00022989"/>
    </source>
</evidence>
<dbReference type="PROSITE" id="PS01096">
    <property type="entry name" value="PPIC_PPIASE_1"/>
    <property type="match status" value="1"/>
</dbReference>
<dbReference type="RefSeq" id="WP_379886218.1">
    <property type="nucleotide sequence ID" value="NZ_JBHSDI010000010.1"/>
</dbReference>
<dbReference type="InterPro" id="IPR023058">
    <property type="entry name" value="PPIase_PpiC_CS"/>
</dbReference>
<feature type="domain" description="PpiC" evidence="13">
    <location>
        <begin position="264"/>
        <end position="358"/>
    </location>
</feature>
<dbReference type="InterPro" id="IPR027304">
    <property type="entry name" value="Trigger_fact/SurA_dom_sf"/>
</dbReference>
<dbReference type="Proteomes" id="UP001595798">
    <property type="component" value="Unassembled WGS sequence"/>
</dbReference>
<evidence type="ECO:0000256" key="3">
    <source>
        <dbReference type="ARBA" id="ARBA00022519"/>
    </source>
</evidence>
<dbReference type="InterPro" id="IPR046357">
    <property type="entry name" value="PPIase_dom_sf"/>
</dbReference>
<evidence type="ECO:0000256" key="9">
    <source>
        <dbReference type="ARBA" id="ARBA00040743"/>
    </source>
</evidence>
<keyword evidence="4 12" id="KW-0812">Transmembrane</keyword>
<evidence type="ECO:0000256" key="10">
    <source>
        <dbReference type="ARBA" id="ARBA00042775"/>
    </source>
</evidence>
<evidence type="ECO:0000313" key="15">
    <source>
        <dbReference type="Proteomes" id="UP001595798"/>
    </source>
</evidence>
<evidence type="ECO:0000256" key="4">
    <source>
        <dbReference type="ARBA" id="ARBA00022692"/>
    </source>
</evidence>
<evidence type="ECO:0000256" key="11">
    <source>
        <dbReference type="PROSITE-ProRule" id="PRU00278"/>
    </source>
</evidence>
<dbReference type="SUPFAM" id="SSF109998">
    <property type="entry name" value="Triger factor/SurA peptide-binding domain-like"/>
    <property type="match status" value="1"/>
</dbReference>
<dbReference type="PANTHER" id="PTHR47529:SF1">
    <property type="entry name" value="PERIPLASMIC CHAPERONE PPID"/>
    <property type="match status" value="1"/>
</dbReference>
<keyword evidence="6 12" id="KW-0472">Membrane</keyword>
<proteinExistence type="inferred from homology"/>
<reference evidence="15" key="1">
    <citation type="journal article" date="2019" name="Int. J. Syst. Evol. Microbiol.">
        <title>The Global Catalogue of Microorganisms (GCM) 10K type strain sequencing project: providing services to taxonomists for standard genome sequencing and annotation.</title>
        <authorList>
            <consortium name="The Broad Institute Genomics Platform"/>
            <consortium name="The Broad Institute Genome Sequencing Center for Infectious Disease"/>
            <person name="Wu L."/>
            <person name="Ma J."/>
        </authorList>
    </citation>
    <scope>NUCLEOTIDE SEQUENCE [LARGE SCALE GENOMIC DNA]</scope>
    <source>
        <strain evidence="15">CECT 7297</strain>
    </source>
</reference>
<keyword evidence="7" id="KW-0143">Chaperone</keyword>
<comment type="caution">
    <text evidence="14">The sequence shown here is derived from an EMBL/GenBank/DDBJ whole genome shotgun (WGS) entry which is preliminary data.</text>
</comment>
<dbReference type="PROSITE" id="PS50198">
    <property type="entry name" value="PPIC_PPIASE_2"/>
    <property type="match status" value="1"/>
</dbReference>
<dbReference type="SUPFAM" id="SSF54534">
    <property type="entry name" value="FKBP-like"/>
    <property type="match status" value="1"/>
</dbReference>
<evidence type="ECO:0000256" key="1">
    <source>
        <dbReference type="ARBA" id="ARBA00004382"/>
    </source>
</evidence>
<keyword evidence="15" id="KW-1185">Reference proteome</keyword>